<keyword evidence="3" id="KW-0238">DNA-binding</keyword>
<proteinExistence type="predicted"/>
<dbReference type="InterPro" id="IPR012337">
    <property type="entry name" value="RNaseH-like_sf"/>
</dbReference>
<evidence type="ECO:0000256" key="4">
    <source>
        <dbReference type="ARBA" id="ARBA00023163"/>
    </source>
</evidence>
<organism evidence="8 9">
    <name type="scientific">Lolium multiflorum</name>
    <name type="common">Italian ryegrass</name>
    <name type="synonym">Lolium perenne subsp. multiflorum</name>
    <dbReference type="NCBI Taxonomy" id="4521"/>
    <lineage>
        <taxon>Eukaryota</taxon>
        <taxon>Viridiplantae</taxon>
        <taxon>Streptophyta</taxon>
        <taxon>Embryophyta</taxon>
        <taxon>Tracheophyta</taxon>
        <taxon>Spermatophyta</taxon>
        <taxon>Magnoliopsida</taxon>
        <taxon>Liliopsida</taxon>
        <taxon>Poales</taxon>
        <taxon>Poaceae</taxon>
        <taxon>BOP clade</taxon>
        <taxon>Pooideae</taxon>
        <taxon>Poodae</taxon>
        <taxon>Poeae</taxon>
        <taxon>Poeae Chloroplast Group 2 (Poeae type)</taxon>
        <taxon>Loliodinae</taxon>
        <taxon>Loliinae</taxon>
        <taxon>Lolium</taxon>
    </lineage>
</organism>
<dbReference type="Proteomes" id="UP001231189">
    <property type="component" value="Unassembled WGS sequence"/>
</dbReference>
<dbReference type="Gene3D" id="3.30.420.10">
    <property type="entry name" value="Ribonuclease H-like superfamily/Ribonuclease H"/>
    <property type="match status" value="1"/>
</dbReference>
<evidence type="ECO:0000313" key="8">
    <source>
        <dbReference type="EMBL" id="KAK1611562.1"/>
    </source>
</evidence>
<evidence type="ECO:0000313" key="9">
    <source>
        <dbReference type="Proteomes" id="UP001231189"/>
    </source>
</evidence>
<dbReference type="GO" id="GO:0003677">
    <property type="term" value="F:DNA binding"/>
    <property type="evidence" value="ECO:0007669"/>
    <property type="project" value="UniProtKB-KW"/>
</dbReference>
<feature type="domain" description="RNase H type-1" evidence="7">
    <location>
        <begin position="229"/>
        <end position="339"/>
    </location>
</feature>
<evidence type="ECO:0000256" key="6">
    <source>
        <dbReference type="SAM" id="MobiDB-lite"/>
    </source>
</evidence>
<dbReference type="InterPro" id="IPR036397">
    <property type="entry name" value="RNaseH_sf"/>
</dbReference>
<keyword evidence="2" id="KW-0805">Transcription regulation</keyword>
<evidence type="ECO:0000256" key="2">
    <source>
        <dbReference type="ARBA" id="ARBA00023015"/>
    </source>
</evidence>
<keyword evidence="5" id="KW-0539">Nucleus</keyword>
<dbReference type="EMBL" id="JAUUTY010000007">
    <property type="protein sequence ID" value="KAK1611562.1"/>
    <property type="molecule type" value="Genomic_DNA"/>
</dbReference>
<dbReference type="InterPro" id="IPR044730">
    <property type="entry name" value="RNase_H-like_dom_plant"/>
</dbReference>
<dbReference type="CDD" id="cd06222">
    <property type="entry name" value="RNase_H_like"/>
    <property type="match status" value="1"/>
</dbReference>
<feature type="compositionally biased region" description="Polar residues" evidence="6">
    <location>
        <begin position="17"/>
        <end position="32"/>
    </location>
</feature>
<dbReference type="InterPro" id="IPR002156">
    <property type="entry name" value="RNaseH_domain"/>
</dbReference>
<dbReference type="InterPro" id="IPR015300">
    <property type="entry name" value="DNA-bd_pseudobarrel_sf"/>
</dbReference>
<accession>A0AAD8R0I3</accession>
<keyword evidence="4" id="KW-0804">Transcription</keyword>
<dbReference type="InterPro" id="IPR053151">
    <property type="entry name" value="RNase_H-like"/>
</dbReference>
<dbReference type="SUPFAM" id="SSF101936">
    <property type="entry name" value="DNA-binding pseudobarrel domain"/>
    <property type="match status" value="1"/>
</dbReference>
<protein>
    <recommendedName>
        <fullName evidence="7">RNase H type-1 domain-containing protein</fullName>
    </recommendedName>
</protein>
<dbReference type="SUPFAM" id="SSF53098">
    <property type="entry name" value="Ribonuclease H-like"/>
    <property type="match status" value="1"/>
</dbReference>
<dbReference type="PANTHER" id="PTHR47723">
    <property type="entry name" value="OS05G0353850 PROTEIN"/>
    <property type="match status" value="1"/>
</dbReference>
<evidence type="ECO:0000259" key="7">
    <source>
        <dbReference type="Pfam" id="PF13456"/>
    </source>
</evidence>
<evidence type="ECO:0000256" key="5">
    <source>
        <dbReference type="ARBA" id="ARBA00023242"/>
    </source>
</evidence>
<comment type="caution">
    <text evidence="8">The sequence shown here is derived from an EMBL/GenBank/DDBJ whole genome shotgun (WGS) entry which is preliminary data.</text>
</comment>
<name>A0AAD8R0I3_LOLMU</name>
<feature type="region of interest" description="Disordered" evidence="6">
    <location>
        <begin position="11"/>
        <end position="36"/>
    </location>
</feature>
<evidence type="ECO:0000256" key="1">
    <source>
        <dbReference type="ARBA" id="ARBA00004123"/>
    </source>
</evidence>
<reference evidence="8" key="1">
    <citation type="submission" date="2023-07" db="EMBL/GenBank/DDBJ databases">
        <title>A chromosome-level genome assembly of Lolium multiflorum.</title>
        <authorList>
            <person name="Chen Y."/>
            <person name="Copetti D."/>
            <person name="Kolliker R."/>
            <person name="Studer B."/>
        </authorList>
    </citation>
    <scope>NUCLEOTIDE SEQUENCE</scope>
    <source>
        <strain evidence="8">02402/16</strain>
        <tissue evidence="8">Leaf</tissue>
    </source>
</reference>
<gene>
    <name evidence="8" type="ORF">QYE76_035235</name>
</gene>
<evidence type="ECO:0000256" key="3">
    <source>
        <dbReference type="ARBA" id="ARBA00023125"/>
    </source>
</evidence>
<dbReference type="Pfam" id="PF13456">
    <property type="entry name" value="RVT_3"/>
    <property type="match status" value="1"/>
</dbReference>
<dbReference type="GO" id="GO:0005634">
    <property type="term" value="C:nucleus"/>
    <property type="evidence" value="ECO:0007669"/>
    <property type="project" value="UniProtKB-SubCell"/>
</dbReference>
<dbReference type="GO" id="GO:0004523">
    <property type="term" value="F:RNA-DNA hybrid ribonuclease activity"/>
    <property type="evidence" value="ECO:0007669"/>
    <property type="project" value="InterPro"/>
</dbReference>
<keyword evidence="9" id="KW-1185">Reference proteome</keyword>
<feature type="region of interest" description="Disordered" evidence="6">
    <location>
        <begin position="66"/>
        <end position="88"/>
    </location>
</feature>
<comment type="subcellular location">
    <subcellularLocation>
        <location evidence="1">Nucleus</location>
    </subcellularLocation>
</comment>
<dbReference type="PANTHER" id="PTHR47723:SF24">
    <property type="entry name" value="RNASE H TYPE-1 DOMAIN-CONTAINING PROTEIN"/>
    <property type="match status" value="1"/>
</dbReference>
<dbReference type="AlphaFoldDB" id="A0AAD8R0I3"/>
<sequence>MKMAVEMAAVSMEKPSGGTSPSAGCRNETLSPGSWLRDGGGSEGFVGFVLRNRVFATEALNRRKGSLGGHGATTPWRARPPTRAQCGVGPPGASSAALGCYGWISLISAWLGLANGLNDPVVRKIMLGSPAEVPGEGPTKKRRGRPTKISHFHEEAGSDYFLRTIFKPTFSPLMISKAFGWTAFFVAHHLKVGQFLTFRKVSSLEYSVVIFDHTCTEVVSRCPYHGDDTSDGAAIGMVLRDHQGDMIFAACHVLRHCSDATELLAIEEGLSLALQWTTSKIVIESDCAEAIELIKKSTPNTSVYAFRVSVIRDLIRESDVKIEKVSREANTASHELAKFGRVQGRSELWLSNVP</sequence>